<gene>
    <name evidence="1" type="ORF">Sya03_21680</name>
</gene>
<keyword evidence="2" id="KW-1185">Reference proteome</keyword>
<evidence type="ECO:0000313" key="2">
    <source>
        <dbReference type="Proteomes" id="UP000652013"/>
    </source>
</evidence>
<dbReference type="AlphaFoldDB" id="A0A8J4DIJ3"/>
<evidence type="ECO:0000313" key="1">
    <source>
        <dbReference type="EMBL" id="GIJ02816.1"/>
    </source>
</evidence>
<dbReference type="EMBL" id="BOOY01000015">
    <property type="protein sequence ID" value="GIJ02816.1"/>
    <property type="molecule type" value="Genomic_DNA"/>
</dbReference>
<proteinExistence type="predicted"/>
<reference evidence="1" key="1">
    <citation type="submission" date="2021-01" db="EMBL/GenBank/DDBJ databases">
        <title>Whole genome shotgun sequence of Spirilliplanes yamanashiensis NBRC 15828.</title>
        <authorList>
            <person name="Komaki H."/>
            <person name="Tamura T."/>
        </authorList>
    </citation>
    <scope>NUCLEOTIDE SEQUENCE</scope>
    <source>
        <strain evidence="1">NBRC 15828</strain>
    </source>
</reference>
<dbReference type="Proteomes" id="UP000652013">
    <property type="component" value="Unassembled WGS sequence"/>
</dbReference>
<sequence length="58" mass="6180">MFFLGRGTDAHRASEVAAGLPSLPARTSGELLRACAGKLLGRNGTNREIPVDRAETDR</sequence>
<protein>
    <submittedName>
        <fullName evidence="1">Uncharacterized protein</fullName>
    </submittedName>
</protein>
<comment type="caution">
    <text evidence="1">The sequence shown here is derived from an EMBL/GenBank/DDBJ whole genome shotgun (WGS) entry which is preliminary data.</text>
</comment>
<organism evidence="1 2">
    <name type="scientific">Spirilliplanes yamanashiensis</name>
    <dbReference type="NCBI Taxonomy" id="42233"/>
    <lineage>
        <taxon>Bacteria</taxon>
        <taxon>Bacillati</taxon>
        <taxon>Actinomycetota</taxon>
        <taxon>Actinomycetes</taxon>
        <taxon>Micromonosporales</taxon>
        <taxon>Micromonosporaceae</taxon>
        <taxon>Spirilliplanes</taxon>
    </lineage>
</organism>
<accession>A0A8J4DIJ3</accession>
<name>A0A8J4DIJ3_9ACTN</name>